<evidence type="ECO:0000313" key="1">
    <source>
        <dbReference type="EMBL" id="CAG8599638.1"/>
    </source>
</evidence>
<reference evidence="1" key="1">
    <citation type="submission" date="2021-06" db="EMBL/GenBank/DDBJ databases">
        <authorList>
            <person name="Kallberg Y."/>
            <person name="Tangrot J."/>
            <person name="Rosling A."/>
        </authorList>
    </citation>
    <scope>NUCLEOTIDE SEQUENCE</scope>
    <source>
        <strain evidence="1">MT106</strain>
    </source>
</reference>
<dbReference type="AlphaFoldDB" id="A0A9N9GC32"/>
<proteinExistence type="predicted"/>
<gene>
    <name evidence="1" type="ORF">AGERDE_LOCUS9035</name>
</gene>
<organism evidence="1 2">
    <name type="scientific">Ambispora gerdemannii</name>
    <dbReference type="NCBI Taxonomy" id="144530"/>
    <lineage>
        <taxon>Eukaryota</taxon>
        <taxon>Fungi</taxon>
        <taxon>Fungi incertae sedis</taxon>
        <taxon>Mucoromycota</taxon>
        <taxon>Glomeromycotina</taxon>
        <taxon>Glomeromycetes</taxon>
        <taxon>Archaeosporales</taxon>
        <taxon>Ambisporaceae</taxon>
        <taxon>Ambispora</taxon>
    </lineage>
</organism>
<protein>
    <submittedName>
        <fullName evidence="1">6676_t:CDS:1</fullName>
    </submittedName>
</protein>
<dbReference type="Proteomes" id="UP000789831">
    <property type="component" value="Unassembled WGS sequence"/>
</dbReference>
<name>A0A9N9GC32_9GLOM</name>
<comment type="caution">
    <text evidence="1">The sequence shown here is derived from an EMBL/GenBank/DDBJ whole genome shotgun (WGS) entry which is preliminary data.</text>
</comment>
<evidence type="ECO:0000313" key="2">
    <source>
        <dbReference type="Proteomes" id="UP000789831"/>
    </source>
</evidence>
<accession>A0A9N9GC32</accession>
<dbReference type="EMBL" id="CAJVPL010002106">
    <property type="protein sequence ID" value="CAG8599638.1"/>
    <property type="molecule type" value="Genomic_DNA"/>
</dbReference>
<sequence>MERENGDDSAGRVILTNRSPIASKLLNGITGFKNGCIWKSCLLGNYKQKMRWMGMMLSQRSHVYDGALAGAIFRGRSGQWDVHVSVYGAVPRLPPIRVLGHDQLVMNSE</sequence>
<keyword evidence="2" id="KW-1185">Reference proteome</keyword>